<dbReference type="Pfam" id="PF13411">
    <property type="entry name" value="MerR_1"/>
    <property type="match status" value="1"/>
</dbReference>
<dbReference type="InterPro" id="IPR047057">
    <property type="entry name" value="MerR_fam"/>
</dbReference>
<gene>
    <name evidence="9" type="primary">merD</name>
    <name evidence="9" type="ORF">ACFQQA_18590</name>
</gene>
<dbReference type="SMART" id="SM00422">
    <property type="entry name" value="HTH_MERR"/>
    <property type="match status" value="1"/>
</dbReference>
<dbReference type="PANTHER" id="PTHR30204:SF69">
    <property type="entry name" value="MERR-FAMILY TRANSCRIPTIONAL REGULATOR"/>
    <property type="match status" value="1"/>
</dbReference>
<dbReference type="Gene3D" id="1.10.1660.10">
    <property type="match status" value="1"/>
</dbReference>
<keyword evidence="6" id="KW-0804">Transcription</keyword>
<sequence>MVRDYVVRGLLHPARRTPVGHSLYDEQALTRLLLVRALFEAGIGLDELARLCHALNTDGDANECLSRLRMELEARRQRLESLDQQIAGMMDARTESYYG</sequence>
<dbReference type="InterPro" id="IPR009061">
    <property type="entry name" value="DNA-bd_dom_put_sf"/>
</dbReference>
<organism evidence="9 10">
    <name type="scientific">Marinobacter aromaticivorans</name>
    <dbReference type="NCBI Taxonomy" id="1494078"/>
    <lineage>
        <taxon>Bacteria</taxon>
        <taxon>Pseudomonadati</taxon>
        <taxon>Pseudomonadota</taxon>
        <taxon>Gammaproteobacteria</taxon>
        <taxon>Pseudomonadales</taxon>
        <taxon>Marinobacteraceae</taxon>
        <taxon>Marinobacter</taxon>
    </lineage>
</organism>
<evidence type="ECO:0000313" key="10">
    <source>
        <dbReference type="Proteomes" id="UP001596506"/>
    </source>
</evidence>
<feature type="domain" description="HTH merR-type" evidence="8">
    <location>
        <begin position="1"/>
        <end position="54"/>
    </location>
</feature>
<dbReference type="PROSITE" id="PS50937">
    <property type="entry name" value="HTH_MERR_2"/>
    <property type="match status" value="1"/>
</dbReference>
<keyword evidence="4" id="KW-0805">Transcription regulation</keyword>
<dbReference type="SUPFAM" id="SSF46955">
    <property type="entry name" value="Putative DNA-binding domain"/>
    <property type="match status" value="1"/>
</dbReference>
<comment type="caution">
    <text evidence="9">The sequence shown here is derived from an EMBL/GenBank/DDBJ whole genome shotgun (WGS) entry which is preliminary data.</text>
</comment>
<dbReference type="RefSeq" id="WP_227521177.1">
    <property type="nucleotide sequence ID" value="NZ_JBHTBD010000018.1"/>
</dbReference>
<evidence type="ECO:0000256" key="2">
    <source>
        <dbReference type="ARBA" id="ARBA00022466"/>
    </source>
</evidence>
<keyword evidence="2" id="KW-0475">Mercuric resistance</keyword>
<dbReference type="InterPro" id="IPR000551">
    <property type="entry name" value="MerR-type_HTH_dom"/>
</dbReference>
<evidence type="ECO:0000256" key="3">
    <source>
        <dbReference type="ARBA" id="ARBA00022491"/>
    </source>
</evidence>
<accession>A0ABW2J093</accession>
<keyword evidence="10" id="KW-1185">Reference proteome</keyword>
<evidence type="ECO:0000256" key="6">
    <source>
        <dbReference type="ARBA" id="ARBA00023163"/>
    </source>
</evidence>
<evidence type="ECO:0000313" key="9">
    <source>
        <dbReference type="EMBL" id="MFC7296723.1"/>
    </source>
</evidence>
<keyword evidence="3" id="KW-0678">Repressor</keyword>
<name>A0ABW2J093_9GAMM</name>
<dbReference type="Proteomes" id="UP001596506">
    <property type="component" value="Unassembled WGS sequence"/>
</dbReference>
<dbReference type="InterPro" id="IPR011797">
    <property type="entry name" value="MerD"/>
</dbReference>
<evidence type="ECO:0000256" key="1">
    <source>
        <dbReference type="ARBA" id="ARBA00019396"/>
    </source>
</evidence>
<reference evidence="10" key="1">
    <citation type="journal article" date="2019" name="Int. J. Syst. Evol. Microbiol.">
        <title>The Global Catalogue of Microorganisms (GCM) 10K type strain sequencing project: providing services to taxonomists for standard genome sequencing and annotation.</title>
        <authorList>
            <consortium name="The Broad Institute Genomics Platform"/>
            <consortium name="The Broad Institute Genome Sequencing Center for Infectious Disease"/>
            <person name="Wu L."/>
            <person name="Ma J."/>
        </authorList>
    </citation>
    <scope>NUCLEOTIDE SEQUENCE [LARGE SCALE GENOMIC DNA]</scope>
    <source>
        <strain evidence="10">CCUG 60559</strain>
    </source>
</reference>
<dbReference type="EMBL" id="JBHTBD010000018">
    <property type="protein sequence ID" value="MFC7296723.1"/>
    <property type="molecule type" value="Genomic_DNA"/>
</dbReference>
<evidence type="ECO:0000256" key="5">
    <source>
        <dbReference type="ARBA" id="ARBA00023125"/>
    </source>
</evidence>
<proteinExistence type="predicted"/>
<keyword evidence="5" id="KW-0238">DNA-binding</keyword>
<evidence type="ECO:0000256" key="4">
    <source>
        <dbReference type="ARBA" id="ARBA00023015"/>
    </source>
</evidence>
<evidence type="ECO:0000259" key="8">
    <source>
        <dbReference type="PROSITE" id="PS50937"/>
    </source>
</evidence>
<dbReference type="NCBIfam" id="TIGR02054">
    <property type="entry name" value="MerD"/>
    <property type="match status" value="1"/>
</dbReference>
<dbReference type="PANTHER" id="PTHR30204">
    <property type="entry name" value="REDOX-CYCLING DRUG-SENSING TRANSCRIPTIONAL ACTIVATOR SOXR"/>
    <property type="match status" value="1"/>
</dbReference>
<protein>
    <recommendedName>
        <fullName evidence="1">HTH-type transcriptional regulator MerD</fullName>
    </recommendedName>
    <alternativeName>
        <fullName evidence="7">Mercuric resistance protein MerD</fullName>
    </alternativeName>
</protein>
<evidence type="ECO:0000256" key="7">
    <source>
        <dbReference type="ARBA" id="ARBA00032882"/>
    </source>
</evidence>